<evidence type="ECO:0000256" key="5">
    <source>
        <dbReference type="ARBA" id="ARBA00023133"/>
    </source>
</evidence>
<evidence type="ECO:0000256" key="3">
    <source>
        <dbReference type="ARBA" id="ARBA00022827"/>
    </source>
</evidence>
<comment type="caution">
    <text evidence="8">The sequence shown here is derived from an EMBL/GenBank/DDBJ whole genome shotgun (WGS) entry which is preliminary data.</text>
</comment>
<dbReference type="PANTHER" id="PTHR42923">
    <property type="entry name" value="PROTOPORPHYRINOGEN OXIDASE"/>
    <property type="match status" value="1"/>
</dbReference>
<name>A0A8J6XT29_9BACT</name>
<dbReference type="Gene3D" id="3.50.50.60">
    <property type="entry name" value="FAD/NAD(P)-binding domain"/>
    <property type="match status" value="1"/>
</dbReference>
<organism evidence="8 9">
    <name type="scientific">Candidatus Polarisedimenticola svalbardensis</name>
    <dbReference type="NCBI Taxonomy" id="2886004"/>
    <lineage>
        <taxon>Bacteria</taxon>
        <taxon>Pseudomonadati</taxon>
        <taxon>Acidobacteriota</taxon>
        <taxon>Candidatus Polarisedimenticolia</taxon>
        <taxon>Candidatus Polarisedimenticolales</taxon>
        <taxon>Candidatus Polarisedimenticolaceae</taxon>
        <taxon>Candidatus Polarisedimenticola</taxon>
    </lineage>
</organism>
<evidence type="ECO:0000313" key="9">
    <source>
        <dbReference type="Proteomes" id="UP000648239"/>
    </source>
</evidence>
<comment type="cofactor">
    <cofactor evidence="1 6">
        <name>FAD</name>
        <dbReference type="ChEBI" id="CHEBI:57692"/>
    </cofactor>
</comment>
<dbReference type="Gene3D" id="1.10.3110.10">
    <property type="entry name" value="protoporphyrinogen ix oxidase, domain 3"/>
    <property type="match status" value="1"/>
</dbReference>
<evidence type="ECO:0000256" key="2">
    <source>
        <dbReference type="ARBA" id="ARBA00022630"/>
    </source>
</evidence>
<dbReference type="NCBIfam" id="TIGR00562">
    <property type="entry name" value="proto_IX_ox"/>
    <property type="match status" value="1"/>
</dbReference>
<protein>
    <recommendedName>
        <fullName evidence="6">Coproporphyrinogen III oxidase</fullName>
        <ecNumber evidence="6">1.3.3.15</ecNumber>
    </recommendedName>
</protein>
<evidence type="ECO:0000313" key="8">
    <source>
        <dbReference type="EMBL" id="MBD3867293.1"/>
    </source>
</evidence>
<dbReference type="EMBL" id="JACXWD010000008">
    <property type="protein sequence ID" value="MBD3867293.1"/>
    <property type="molecule type" value="Genomic_DNA"/>
</dbReference>
<evidence type="ECO:0000259" key="7">
    <source>
        <dbReference type="Pfam" id="PF01593"/>
    </source>
</evidence>
<evidence type="ECO:0000256" key="4">
    <source>
        <dbReference type="ARBA" id="ARBA00023002"/>
    </source>
</evidence>
<gene>
    <name evidence="8" type="primary">hemG</name>
    <name evidence="8" type="ORF">IFK94_04125</name>
</gene>
<proteinExistence type="inferred from homology"/>
<comment type="subcellular location">
    <subcellularLocation>
        <location evidence="6">Cytoplasm</location>
    </subcellularLocation>
</comment>
<dbReference type="SUPFAM" id="SSF54373">
    <property type="entry name" value="FAD-linked reductases, C-terminal domain"/>
    <property type="match status" value="1"/>
</dbReference>
<evidence type="ECO:0000256" key="1">
    <source>
        <dbReference type="ARBA" id="ARBA00001974"/>
    </source>
</evidence>
<dbReference type="UniPathway" id="UPA00252"/>
<comment type="pathway">
    <text evidence="6">Porphyrin-containing compound metabolism; protoheme biosynthesis.</text>
</comment>
<dbReference type="PANTHER" id="PTHR42923:SF3">
    <property type="entry name" value="PROTOPORPHYRINOGEN OXIDASE"/>
    <property type="match status" value="1"/>
</dbReference>
<dbReference type="GO" id="GO:0006783">
    <property type="term" value="P:heme biosynthetic process"/>
    <property type="evidence" value="ECO:0007669"/>
    <property type="project" value="UniProtKB-UniRule"/>
</dbReference>
<dbReference type="InterPro" id="IPR004572">
    <property type="entry name" value="Protoporphyrinogen_oxidase"/>
</dbReference>
<feature type="domain" description="Amine oxidase" evidence="7">
    <location>
        <begin position="12"/>
        <end position="452"/>
    </location>
</feature>
<comment type="catalytic activity">
    <reaction evidence="6">
        <text>coproporphyrinogen III + 3 O2 = coproporphyrin III + 3 H2O2</text>
        <dbReference type="Rhea" id="RHEA:43436"/>
        <dbReference type="ChEBI" id="CHEBI:15379"/>
        <dbReference type="ChEBI" id="CHEBI:16240"/>
        <dbReference type="ChEBI" id="CHEBI:57309"/>
        <dbReference type="ChEBI" id="CHEBI:131725"/>
        <dbReference type="EC" id="1.3.3.15"/>
    </reaction>
</comment>
<keyword evidence="3 6" id="KW-0274">FAD</keyword>
<sequence length="465" mass="49247">MPKTVAVIGGGVAGLTVAYELQQYARHPPDGVRAICLEASDRAGGNIRTHKEAGYTCEWGPNGYLDNVPATPALVRRLGLSELLQQADEQAAIRYIYRAGALREAPTGAGAFLKSGILSPLGKLRLLGEPFARKRPGSGDESVYDFAARRIGSEAAEVLVGAMVNGVYAGNVRELCLKSTFPKMYAMETDHGSLFKAMLAKKKTKSGKSDNAGPAGPGGVLTSFRPGLETLIQGLVKANGNALRLNTPVQAISDMGSRGFRVLLESGPPLDVQGVVLACPARAAEAMVREMDPVMADAMGAIPSSPLAVIHLGYNQAALDSMPRGFGFLAPRGQGVRILGCLWSSNIFPGRAPKGKVLLTAMIGGAEDTGVMDLPDAKLVELARHDIQITMGIGVAPEFVKVFRHAHGIPQYTLGHQDRLRIIKERLEKHPGLLVGGNSYGGIAVNHCVEEAPGLADELVRHLES</sequence>
<evidence type="ECO:0000256" key="6">
    <source>
        <dbReference type="RuleBase" id="RU364052"/>
    </source>
</evidence>
<dbReference type="InterPro" id="IPR002937">
    <property type="entry name" value="Amino_oxidase"/>
</dbReference>
<comment type="function">
    <text evidence="6">Involved in coproporphyrin-dependent heme b biosynthesis. Catalyzes the oxidation of coproporphyrinogen III to coproporphyrin III.</text>
</comment>
<dbReference type="GO" id="GO:0004729">
    <property type="term" value="F:oxygen-dependent protoporphyrinogen oxidase activity"/>
    <property type="evidence" value="ECO:0007669"/>
    <property type="project" value="UniProtKB-UniRule"/>
</dbReference>
<dbReference type="InterPro" id="IPR036188">
    <property type="entry name" value="FAD/NAD-bd_sf"/>
</dbReference>
<dbReference type="Gene3D" id="3.90.660.20">
    <property type="entry name" value="Protoporphyrinogen oxidase, mitochondrial, domain 2"/>
    <property type="match status" value="1"/>
</dbReference>
<keyword evidence="2 6" id="KW-0285">Flavoprotein</keyword>
<comment type="similarity">
    <text evidence="6">Belongs to the protoporphyrinogen/coproporphyrinogen oxidase family. Coproporphyrinogen III oxidase subfamily.</text>
</comment>
<dbReference type="Pfam" id="PF01593">
    <property type="entry name" value="Amino_oxidase"/>
    <property type="match status" value="1"/>
</dbReference>
<reference evidence="8 9" key="1">
    <citation type="submission" date="2020-08" db="EMBL/GenBank/DDBJ databases">
        <title>Acidobacteriota in marine sediments use diverse sulfur dissimilation pathways.</title>
        <authorList>
            <person name="Wasmund K."/>
        </authorList>
    </citation>
    <scope>NUCLEOTIDE SEQUENCE [LARGE SCALE GENOMIC DNA]</scope>
    <source>
        <strain evidence="8">MAG AM4</strain>
    </source>
</reference>
<dbReference type="EC" id="1.3.3.15" evidence="6"/>
<keyword evidence="4 6" id="KW-0560">Oxidoreductase</keyword>
<keyword evidence="6" id="KW-0963">Cytoplasm</keyword>
<accession>A0A8J6XT29</accession>
<keyword evidence="5 6" id="KW-0350">Heme biosynthesis</keyword>
<dbReference type="SUPFAM" id="SSF51905">
    <property type="entry name" value="FAD/NAD(P)-binding domain"/>
    <property type="match status" value="1"/>
</dbReference>
<dbReference type="AlphaFoldDB" id="A0A8J6XT29"/>
<dbReference type="Proteomes" id="UP000648239">
    <property type="component" value="Unassembled WGS sequence"/>
</dbReference>
<dbReference type="InterPro" id="IPR050464">
    <property type="entry name" value="Zeta_carotene_desat/Oxidored"/>
</dbReference>
<dbReference type="GO" id="GO:0005737">
    <property type="term" value="C:cytoplasm"/>
    <property type="evidence" value="ECO:0007669"/>
    <property type="project" value="UniProtKB-SubCell"/>
</dbReference>